<name>A0A401GBK5_9APHY</name>
<comment type="caution">
    <text evidence="1">The sequence shown here is derived from an EMBL/GenBank/DDBJ whole genome shotgun (WGS) entry which is preliminary data.</text>
</comment>
<dbReference type="OrthoDB" id="3358904at2759"/>
<dbReference type="GeneID" id="38776471"/>
<gene>
    <name evidence="1" type="ORF">SCP_0207540</name>
</gene>
<dbReference type="AlphaFoldDB" id="A0A401GBK5"/>
<evidence type="ECO:0000313" key="1">
    <source>
        <dbReference type="EMBL" id="GBE79554.1"/>
    </source>
</evidence>
<organism evidence="1 2">
    <name type="scientific">Sparassis crispa</name>
    <dbReference type="NCBI Taxonomy" id="139825"/>
    <lineage>
        <taxon>Eukaryota</taxon>
        <taxon>Fungi</taxon>
        <taxon>Dikarya</taxon>
        <taxon>Basidiomycota</taxon>
        <taxon>Agaricomycotina</taxon>
        <taxon>Agaricomycetes</taxon>
        <taxon>Polyporales</taxon>
        <taxon>Sparassidaceae</taxon>
        <taxon>Sparassis</taxon>
    </lineage>
</organism>
<dbReference type="RefSeq" id="XP_027610467.1">
    <property type="nucleotide sequence ID" value="XM_027754666.1"/>
</dbReference>
<protein>
    <submittedName>
        <fullName evidence="1">Uncharacterized protein</fullName>
    </submittedName>
</protein>
<dbReference type="STRING" id="139825.A0A401GBK5"/>
<sequence length="179" mass="19466">MVQRPTRPTPYIGTIQMSNSQAHTEGWDQLLALPGPPTAGPPPVSRSPPTDYGVFVVNMLGRMTRTGGTIDQRVLRRCLGLSSSYLITDTTMNAEHGLNSWHTGFGRLIDVVVALHARGELEVETISKASKSCSECWTVAGLWKETDGSRESVKGVAIRLKELLDGGGKTYRGVRIYAP</sequence>
<evidence type="ECO:0000313" key="2">
    <source>
        <dbReference type="Proteomes" id="UP000287166"/>
    </source>
</evidence>
<keyword evidence="2" id="KW-1185">Reference proteome</keyword>
<reference evidence="1 2" key="1">
    <citation type="journal article" date="2018" name="Sci. Rep.">
        <title>Genome sequence of the cauliflower mushroom Sparassis crispa (Hanabiratake) and its association with beneficial usage.</title>
        <authorList>
            <person name="Kiyama R."/>
            <person name="Furutani Y."/>
            <person name="Kawaguchi K."/>
            <person name="Nakanishi T."/>
        </authorList>
    </citation>
    <scope>NUCLEOTIDE SEQUENCE [LARGE SCALE GENOMIC DNA]</scope>
</reference>
<dbReference type="Proteomes" id="UP000287166">
    <property type="component" value="Unassembled WGS sequence"/>
</dbReference>
<dbReference type="EMBL" id="BFAD01000002">
    <property type="protein sequence ID" value="GBE79554.1"/>
    <property type="molecule type" value="Genomic_DNA"/>
</dbReference>
<proteinExistence type="predicted"/>
<accession>A0A401GBK5</accession>
<dbReference type="InParanoid" id="A0A401GBK5"/>